<proteinExistence type="predicted"/>
<dbReference type="AlphaFoldDB" id="A0A645JJ55"/>
<name>A0A645JJ55_9ZZZZ</name>
<sequence length="78" mass="8658">MHGRNNVELGDTVMRQFTSDHGTRDHPDHLATRFENGIRHDTHQPHVSAAIDKAATGLCQLPAKRLCRGSISRAFPMA</sequence>
<evidence type="ECO:0000313" key="2">
    <source>
        <dbReference type="EMBL" id="MPN63377.1"/>
    </source>
</evidence>
<dbReference type="EMBL" id="VSSQ01142713">
    <property type="protein sequence ID" value="MPN63377.1"/>
    <property type="molecule type" value="Genomic_DNA"/>
</dbReference>
<gene>
    <name evidence="2" type="ORF">SDC9_211135</name>
</gene>
<evidence type="ECO:0000256" key="1">
    <source>
        <dbReference type="SAM" id="MobiDB-lite"/>
    </source>
</evidence>
<comment type="caution">
    <text evidence="2">The sequence shown here is derived from an EMBL/GenBank/DDBJ whole genome shotgun (WGS) entry which is preliminary data.</text>
</comment>
<organism evidence="2">
    <name type="scientific">bioreactor metagenome</name>
    <dbReference type="NCBI Taxonomy" id="1076179"/>
    <lineage>
        <taxon>unclassified sequences</taxon>
        <taxon>metagenomes</taxon>
        <taxon>ecological metagenomes</taxon>
    </lineage>
</organism>
<reference evidence="2" key="1">
    <citation type="submission" date="2019-08" db="EMBL/GenBank/DDBJ databases">
        <authorList>
            <person name="Kucharzyk K."/>
            <person name="Murdoch R.W."/>
            <person name="Higgins S."/>
            <person name="Loffler F."/>
        </authorList>
    </citation>
    <scope>NUCLEOTIDE SEQUENCE</scope>
</reference>
<accession>A0A645JJ55</accession>
<protein>
    <submittedName>
        <fullName evidence="2">Uncharacterized protein</fullName>
    </submittedName>
</protein>
<feature type="region of interest" description="Disordered" evidence="1">
    <location>
        <begin position="1"/>
        <end position="27"/>
    </location>
</feature>